<feature type="region of interest" description="Disordered" evidence="1">
    <location>
        <begin position="248"/>
        <end position="280"/>
    </location>
</feature>
<dbReference type="SUPFAM" id="SSF56672">
    <property type="entry name" value="DNA/RNA polymerases"/>
    <property type="match status" value="1"/>
</dbReference>
<dbReference type="InterPro" id="IPR043502">
    <property type="entry name" value="DNA/RNA_pol_sf"/>
</dbReference>
<dbReference type="CDD" id="cd00303">
    <property type="entry name" value="retropepsin_like"/>
    <property type="match status" value="1"/>
</dbReference>
<keyword evidence="3" id="KW-1185">Reference proteome</keyword>
<dbReference type="Gene3D" id="3.10.10.10">
    <property type="entry name" value="HIV Type 1 Reverse Transcriptase, subunit A, domain 1"/>
    <property type="match status" value="1"/>
</dbReference>
<dbReference type="AlphaFoldDB" id="A0A371GC02"/>
<sequence>MKGNREIGGVVSALTRNEEFTTGAQALPKKCRDPGIFSVPCTIGECTFADAMLDLGASINVMPISIYQSMNFGDLESIGMTIQLANRSIVQPLGILKDVLVQVNELIFPADFYVLDMEDETSEKESTLVMGRRFLMTTRTKIDMHAETLSMEFGDTLVQFNIFEAMKHPTEDHSLFGIDVIKELVEEYFQLDSNSEDIKNFTRSTDLISCIGSIIEEADYKEVQDPPNFEDNHNDIVDLDFEESATTAKGRNPISTPGVESKSRRQIDPKSLIGNYSSSPPPMELKSLPNHLKYEQEDKLLEVLRQHKKAIRWKLSDLPGINPSIYMHRILTEEEIKPIRQQQRRLNLKILDVVKKEVTKLLTAGVIYPISDSQ</sequence>
<dbReference type="InterPro" id="IPR021109">
    <property type="entry name" value="Peptidase_aspartic_dom_sf"/>
</dbReference>
<evidence type="ECO:0000256" key="1">
    <source>
        <dbReference type="SAM" id="MobiDB-lite"/>
    </source>
</evidence>
<comment type="caution">
    <text evidence="2">The sequence shown here is derived from an EMBL/GenBank/DDBJ whole genome shotgun (WGS) entry which is preliminary data.</text>
</comment>
<reference evidence="2" key="1">
    <citation type="submission" date="2018-05" db="EMBL/GenBank/DDBJ databases">
        <title>Draft genome of Mucuna pruriens seed.</title>
        <authorList>
            <person name="Nnadi N.E."/>
            <person name="Vos R."/>
            <person name="Hasami M.H."/>
            <person name="Devisetty U.K."/>
            <person name="Aguiy J.C."/>
        </authorList>
    </citation>
    <scope>NUCLEOTIDE SEQUENCE [LARGE SCALE GENOMIC DNA]</scope>
    <source>
        <strain evidence="2">JCA_2017</strain>
    </source>
</reference>
<accession>A0A371GC02</accession>
<evidence type="ECO:0000313" key="3">
    <source>
        <dbReference type="Proteomes" id="UP000257109"/>
    </source>
</evidence>
<name>A0A371GC02_MUCPR</name>
<feature type="non-terminal residue" evidence="2">
    <location>
        <position position="1"/>
    </location>
</feature>
<dbReference type="PANTHER" id="PTHR33067">
    <property type="entry name" value="RNA-DIRECTED DNA POLYMERASE-RELATED"/>
    <property type="match status" value="1"/>
</dbReference>
<evidence type="ECO:0008006" key="4">
    <source>
        <dbReference type="Google" id="ProtNLM"/>
    </source>
</evidence>
<evidence type="ECO:0000313" key="2">
    <source>
        <dbReference type="EMBL" id="RDX88026.1"/>
    </source>
</evidence>
<gene>
    <name evidence="2" type="ORF">CR513_30430</name>
</gene>
<protein>
    <recommendedName>
        <fullName evidence="4">Reverse transcriptase domain-containing protein</fullName>
    </recommendedName>
</protein>
<dbReference type="Gene3D" id="2.40.70.10">
    <property type="entry name" value="Acid Proteases"/>
    <property type="match status" value="1"/>
</dbReference>
<dbReference type="PANTHER" id="PTHR33067:SF15">
    <property type="entry name" value="RNA-DIRECTED DNA POLYMERASE"/>
    <property type="match status" value="1"/>
</dbReference>
<organism evidence="2 3">
    <name type="scientific">Mucuna pruriens</name>
    <name type="common">Velvet bean</name>
    <name type="synonym">Dolichos pruriens</name>
    <dbReference type="NCBI Taxonomy" id="157652"/>
    <lineage>
        <taxon>Eukaryota</taxon>
        <taxon>Viridiplantae</taxon>
        <taxon>Streptophyta</taxon>
        <taxon>Embryophyta</taxon>
        <taxon>Tracheophyta</taxon>
        <taxon>Spermatophyta</taxon>
        <taxon>Magnoliopsida</taxon>
        <taxon>eudicotyledons</taxon>
        <taxon>Gunneridae</taxon>
        <taxon>Pentapetalae</taxon>
        <taxon>rosids</taxon>
        <taxon>fabids</taxon>
        <taxon>Fabales</taxon>
        <taxon>Fabaceae</taxon>
        <taxon>Papilionoideae</taxon>
        <taxon>50 kb inversion clade</taxon>
        <taxon>NPAAA clade</taxon>
        <taxon>indigoferoid/millettioid clade</taxon>
        <taxon>Phaseoleae</taxon>
        <taxon>Mucuna</taxon>
    </lineage>
</organism>
<proteinExistence type="predicted"/>
<dbReference type="EMBL" id="QJKJ01006073">
    <property type="protein sequence ID" value="RDX88026.1"/>
    <property type="molecule type" value="Genomic_DNA"/>
</dbReference>
<dbReference type="Proteomes" id="UP000257109">
    <property type="component" value="Unassembled WGS sequence"/>
</dbReference>